<dbReference type="GO" id="GO:0005829">
    <property type="term" value="C:cytosol"/>
    <property type="evidence" value="ECO:0007669"/>
    <property type="project" value="UniProtKB-SubCell"/>
</dbReference>
<dbReference type="InterPro" id="IPR049482">
    <property type="entry name" value="ANM3-like_C2H2_Zf"/>
</dbReference>
<evidence type="ECO:0000256" key="2">
    <source>
        <dbReference type="ARBA" id="ARBA00011925"/>
    </source>
</evidence>
<evidence type="ECO:0000256" key="5">
    <source>
        <dbReference type="ARBA" id="ARBA00022679"/>
    </source>
</evidence>
<keyword evidence="3" id="KW-0963">Cytoplasm</keyword>
<dbReference type="GeneID" id="8230991"/>
<dbReference type="VEuPathDB" id="VectorBase:PHUM060920"/>
<evidence type="ECO:0000256" key="12">
    <source>
        <dbReference type="PROSITE-ProRule" id="PRU01015"/>
    </source>
</evidence>
<dbReference type="InterPro" id="IPR013087">
    <property type="entry name" value="Znf_C2H2_type"/>
</dbReference>
<dbReference type="GO" id="GO:0032259">
    <property type="term" value="P:methylation"/>
    <property type="evidence" value="ECO:0007669"/>
    <property type="project" value="UniProtKB-KW"/>
</dbReference>
<dbReference type="RefSeq" id="XP_002423463.1">
    <property type="nucleotide sequence ID" value="XM_002423418.1"/>
</dbReference>
<dbReference type="EMBL" id="DS235030">
    <property type="protein sequence ID" value="EEB10725.1"/>
    <property type="molecule type" value="Genomic_DNA"/>
</dbReference>
<evidence type="ECO:0000256" key="9">
    <source>
        <dbReference type="ARBA" id="ARBA00022833"/>
    </source>
</evidence>
<dbReference type="InterPro" id="IPR029063">
    <property type="entry name" value="SAM-dependent_MTases_sf"/>
</dbReference>
<dbReference type="SUPFAM" id="SSF53335">
    <property type="entry name" value="S-adenosyl-L-methionine-dependent methyltransferases"/>
    <property type="match status" value="1"/>
</dbReference>
<keyword evidence="8" id="KW-0863">Zinc-finger</keyword>
<dbReference type="Pfam" id="PF22528">
    <property type="entry name" value="PRMT_C"/>
    <property type="match status" value="1"/>
</dbReference>
<evidence type="ECO:0000256" key="10">
    <source>
        <dbReference type="ARBA" id="ARBA00047384"/>
    </source>
</evidence>
<dbReference type="PANTHER" id="PTHR11006:SF53">
    <property type="entry name" value="PROTEIN ARGININE N-METHYLTRANSFERASE 3"/>
    <property type="match status" value="1"/>
</dbReference>
<dbReference type="Proteomes" id="UP000009046">
    <property type="component" value="Unassembled WGS sequence"/>
</dbReference>
<keyword evidence="9" id="KW-0862">Zinc</keyword>
<evidence type="ECO:0000256" key="8">
    <source>
        <dbReference type="ARBA" id="ARBA00022771"/>
    </source>
</evidence>
<dbReference type="PROSITE" id="PS51678">
    <property type="entry name" value="SAM_MT_PRMT"/>
    <property type="match status" value="1"/>
</dbReference>
<feature type="compositionally biased region" description="Acidic residues" evidence="14">
    <location>
        <begin position="31"/>
        <end position="47"/>
    </location>
</feature>
<dbReference type="InterPro" id="IPR025799">
    <property type="entry name" value="Arg_MeTrfase"/>
</dbReference>
<proteinExistence type="predicted"/>
<sequence length="550" mass="62733">MATMDDKELCLYAGLIQNSEINTSTVKSSDFENESSDDDENDDTWNEMDNESNSFMSCLFCDQNFKTMAVALEHCKIEHKLNLPYLKQKFNMDCYSYICMINYVRRERISSEMLLSFKDPPWLNGEYLTPVIQDDPWLMFDFDDVEIPDEYVNQTPVQNYHVVNAENGLVTLTEQHFAQLQTKIKHLSLQLQEKEEVLNFAVNQIDKMKAVTQNLVSESSESEALNREKMKIKLVDDNGYFSSYSHFGIHLEMLSDKVRTLKYRNAILNNSSLIVNQQVLDIGCGTGILSMFAASAGAKKVYAIDQSEIIYSAMDIVRENDLLDKVHLLHGKIEEISLPVEKVDVIISEWMGYFLLYEGMLESVLIARDKYLKNGGCLLPDRCLLHLVGISDSDMYENLLGFWSDVYGFKMSCIVKEVIQEAHVLQVDKNSIATTSAVILDLDLYSATLDCIDFTSDFVLESTIDGKLTALCGYFDAIFGLPNSEILSTSPETDKTHWKQTLFFFKSPINVTKGSLINGKITCKRLAEDRRALSLTINLENQEKLEYFLM</sequence>
<comment type="subcellular location">
    <subcellularLocation>
        <location evidence="1">Cytoplasm</location>
        <location evidence="1">Cytosol</location>
    </subcellularLocation>
</comment>
<keyword evidence="18" id="KW-1185">Reference proteome</keyword>
<evidence type="ECO:0000256" key="3">
    <source>
        <dbReference type="ARBA" id="ARBA00022490"/>
    </source>
</evidence>
<dbReference type="InterPro" id="IPR041698">
    <property type="entry name" value="Methyltransf_25"/>
</dbReference>
<dbReference type="GO" id="GO:0008270">
    <property type="term" value="F:zinc ion binding"/>
    <property type="evidence" value="ECO:0007669"/>
    <property type="project" value="UniProtKB-KW"/>
</dbReference>
<dbReference type="EnsemblMetazoa" id="PHUM060920-RA">
    <property type="protein sequence ID" value="PHUM060920-PA"/>
    <property type="gene ID" value="PHUM060920"/>
</dbReference>
<dbReference type="STRING" id="121224.E0VBG9"/>
<dbReference type="PROSITE" id="PS00028">
    <property type="entry name" value="ZINC_FINGER_C2H2_1"/>
    <property type="match status" value="1"/>
</dbReference>
<keyword evidence="13" id="KW-0175">Coiled coil</keyword>
<dbReference type="PANTHER" id="PTHR11006">
    <property type="entry name" value="PROTEIN ARGININE N-METHYLTRANSFERASE"/>
    <property type="match status" value="1"/>
</dbReference>
<dbReference type="GO" id="GO:0035242">
    <property type="term" value="F:protein-arginine omega-N asymmetric methyltransferase activity"/>
    <property type="evidence" value="ECO:0007669"/>
    <property type="project" value="UniProtKB-EC"/>
</dbReference>
<accession>E0VBG9</accession>
<keyword evidence="7" id="KW-0479">Metal-binding</keyword>
<dbReference type="GO" id="GO:0042054">
    <property type="term" value="F:histone methyltransferase activity"/>
    <property type="evidence" value="ECO:0007669"/>
    <property type="project" value="TreeGrafter"/>
</dbReference>
<dbReference type="InterPro" id="IPR036236">
    <property type="entry name" value="Znf_C2H2_sf"/>
</dbReference>
<evidence type="ECO:0000313" key="17">
    <source>
        <dbReference type="EnsemblMetazoa" id="PHUM060920-PA"/>
    </source>
</evidence>
<evidence type="ECO:0000256" key="1">
    <source>
        <dbReference type="ARBA" id="ARBA00004514"/>
    </source>
</evidence>
<dbReference type="Gene3D" id="2.70.160.11">
    <property type="entry name" value="Hnrnp arginine n-methyltransferase1"/>
    <property type="match status" value="1"/>
</dbReference>
<dbReference type="KEGG" id="phu:Phum_PHUM060920"/>
<dbReference type="AlphaFoldDB" id="E0VBG9"/>
<dbReference type="GO" id="GO:0005634">
    <property type="term" value="C:nucleus"/>
    <property type="evidence" value="ECO:0007669"/>
    <property type="project" value="TreeGrafter"/>
</dbReference>
<dbReference type="Pfam" id="PF13649">
    <property type="entry name" value="Methyltransf_25"/>
    <property type="match status" value="1"/>
</dbReference>
<feature type="region of interest" description="Disordered" evidence="14">
    <location>
        <begin position="26"/>
        <end position="47"/>
    </location>
</feature>
<dbReference type="FunCoup" id="E0VBG9">
    <property type="interactions" value="1037"/>
</dbReference>
<evidence type="ECO:0000256" key="7">
    <source>
        <dbReference type="ARBA" id="ARBA00022723"/>
    </source>
</evidence>
<dbReference type="OrthoDB" id="7848332at2759"/>
<dbReference type="Gene3D" id="3.40.50.150">
    <property type="entry name" value="Vaccinia Virus protein VP39"/>
    <property type="match status" value="1"/>
</dbReference>
<comment type="catalytic activity">
    <reaction evidence="11">
        <text>L-arginyl-[protein] + S-adenosyl-L-methionine = N(omega)-methyl-L-arginyl-[protein] + S-adenosyl-L-homocysteine + H(+)</text>
        <dbReference type="Rhea" id="RHEA:48100"/>
        <dbReference type="Rhea" id="RHEA-COMP:10532"/>
        <dbReference type="Rhea" id="RHEA-COMP:11990"/>
        <dbReference type="ChEBI" id="CHEBI:15378"/>
        <dbReference type="ChEBI" id="CHEBI:29965"/>
        <dbReference type="ChEBI" id="CHEBI:57856"/>
        <dbReference type="ChEBI" id="CHEBI:59789"/>
        <dbReference type="ChEBI" id="CHEBI:65280"/>
    </reaction>
    <physiologicalReaction direction="left-to-right" evidence="11">
        <dbReference type="Rhea" id="RHEA:48101"/>
    </physiologicalReaction>
</comment>
<reference evidence="17" key="3">
    <citation type="submission" date="2021-02" db="UniProtKB">
        <authorList>
            <consortium name="EnsemblMetazoa"/>
        </authorList>
    </citation>
    <scope>IDENTIFICATION</scope>
    <source>
        <strain evidence="17">USDA</strain>
    </source>
</reference>
<evidence type="ECO:0000256" key="13">
    <source>
        <dbReference type="SAM" id="Coils"/>
    </source>
</evidence>
<feature type="coiled-coil region" evidence="13">
    <location>
        <begin position="177"/>
        <end position="211"/>
    </location>
</feature>
<name>E0VBG9_PEDHC</name>
<evidence type="ECO:0000259" key="15">
    <source>
        <dbReference type="PROSITE" id="PS00028"/>
    </source>
</evidence>
<keyword evidence="5 12" id="KW-0808">Transferase</keyword>
<protein>
    <recommendedName>
        <fullName evidence="2">type I protein arginine methyltransferase</fullName>
        <ecNumber evidence="2">2.1.1.319</ecNumber>
    </recommendedName>
</protein>
<organism>
    <name type="scientific">Pediculus humanus subsp. corporis</name>
    <name type="common">Body louse</name>
    <dbReference type="NCBI Taxonomy" id="121224"/>
    <lineage>
        <taxon>Eukaryota</taxon>
        <taxon>Metazoa</taxon>
        <taxon>Ecdysozoa</taxon>
        <taxon>Arthropoda</taxon>
        <taxon>Hexapoda</taxon>
        <taxon>Insecta</taxon>
        <taxon>Pterygota</taxon>
        <taxon>Neoptera</taxon>
        <taxon>Paraneoptera</taxon>
        <taxon>Psocodea</taxon>
        <taxon>Troctomorpha</taxon>
        <taxon>Phthiraptera</taxon>
        <taxon>Anoplura</taxon>
        <taxon>Pediculidae</taxon>
        <taxon>Pediculus</taxon>
    </lineage>
</organism>
<dbReference type="SUPFAM" id="SSF57667">
    <property type="entry name" value="beta-beta-alpha zinc fingers"/>
    <property type="match status" value="1"/>
</dbReference>
<keyword evidence="6 12" id="KW-0949">S-adenosyl-L-methionine</keyword>
<evidence type="ECO:0000256" key="14">
    <source>
        <dbReference type="SAM" id="MobiDB-lite"/>
    </source>
</evidence>
<reference evidence="16" key="1">
    <citation type="submission" date="2007-04" db="EMBL/GenBank/DDBJ databases">
        <title>Annotation of Pediculus humanus corporis strain USDA.</title>
        <authorList>
            <person name="Kirkness E."/>
            <person name="Hannick L."/>
            <person name="Hass B."/>
            <person name="Bruggner R."/>
            <person name="Lawson D."/>
            <person name="Bidwell S."/>
            <person name="Joardar V."/>
            <person name="Caler E."/>
            <person name="Walenz B."/>
            <person name="Inman J."/>
            <person name="Schobel S."/>
            <person name="Galinsky K."/>
            <person name="Amedeo P."/>
            <person name="Strausberg R."/>
        </authorList>
    </citation>
    <scope>NUCLEOTIDE SEQUENCE</scope>
    <source>
        <strain evidence="16">USDA</strain>
    </source>
</reference>
<evidence type="ECO:0000313" key="18">
    <source>
        <dbReference type="Proteomes" id="UP000009046"/>
    </source>
</evidence>
<dbReference type="eggNOG" id="KOG1499">
    <property type="taxonomic scope" value="Eukaryota"/>
</dbReference>
<dbReference type="InParanoid" id="E0VBG9"/>
<dbReference type="EC" id="2.1.1.319" evidence="2"/>
<dbReference type="OMA" id="YSHFAIH"/>
<dbReference type="CTD" id="8230991"/>
<feature type="domain" description="C2H2-type" evidence="15">
    <location>
        <begin position="58"/>
        <end position="79"/>
    </location>
</feature>
<keyword evidence="4 12" id="KW-0489">Methyltransferase</keyword>
<evidence type="ECO:0000256" key="6">
    <source>
        <dbReference type="ARBA" id="ARBA00022691"/>
    </source>
</evidence>
<dbReference type="CDD" id="cd02440">
    <property type="entry name" value="AdoMet_MTases"/>
    <property type="match status" value="1"/>
</dbReference>
<evidence type="ECO:0000313" key="16">
    <source>
        <dbReference type="EMBL" id="EEB10725.1"/>
    </source>
</evidence>
<dbReference type="InterPro" id="IPR055135">
    <property type="entry name" value="PRMT_dom"/>
</dbReference>
<dbReference type="EMBL" id="AAZO01000714">
    <property type="status" value="NOT_ANNOTATED_CDS"/>
    <property type="molecule type" value="Genomic_DNA"/>
</dbReference>
<evidence type="ECO:0000256" key="4">
    <source>
        <dbReference type="ARBA" id="ARBA00022603"/>
    </source>
</evidence>
<dbReference type="Pfam" id="PF21137">
    <property type="entry name" value="ANM3_C2H2_Zf"/>
    <property type="match status" value="1"/>
</dbReference>
<reference evidence="16" key="2">
    <citation type="submission" date="2007-04" db="EMBL/GenBank/DDBJ databases">
        <title>The genome of the human body louse.</title>
        <authorList>
            <consortium name="The Human Body Louse Genome Consortium"/>
            <person name="Kirkness E."/>
            <person name="Walenz B."/>
            <person name="Hass B."/>
            <person name="Bruggner R."/>
            <person name="Strausberg R."/>
        </authorList>
    </citation>
    <scope>NUCLEOTIDE SEQUENCE</scope>
    <source>
        <strain evidence="16">USDA</strain>
    </source>
</reference>
<dbReference type="HOGENOM" id="CLU_017375_6_1_1"/>
<comment type="catalytic activity">
    <reaction evidence="10">
        <text>L-arginyl-[protein] + 2 S-adenosyl-L-methionine = N(omega),N(omega)-dimethyl-L-arginyl-[protein] + 2 S-adenosyl-L-homocysteine + 2 H(+)</text>
        <dbReference type="Rhea" id="RHEA:48096"/>
        <dbReference type="Rhea" id="RHEA-COMP:10532"/>
        <dbReference type="Rhea" id="RHEA-COMP:11991"/>
        <dbReference type="ChEBI" id="CHEBI:15378"/>
        <dbReference type="ChEBI" id="CHEBI:29965"/>
        <dbReference type="ChEBI" id="CHEBI:57856"/>
        <dbReference type="ChEBI" id="CHEBI:59789"/>
        <dbReference type="ChEBI" id="CHEBI:61897"/>
        <dbReference type="EC" id="2.1.1.319"/>
    </reaction>
    <physiologicalReaction direction="left-to-right" evidence="10">
        <dbReference type="Rhea" id="RHEA:48097"/>
    </physiologicalReaction>
</comment>
<gene>
    <name evidence="17" type="primary">8230991</name>
    <name evidence="16" type="ORF">Phum_PHUM060920</name>
</gene>
<evidence type="ECO:0000256" key="11">
    <source>
        <dbReference type="ARBA" id="ARBA00049303"/>
    </source>
</evidence>
<dbReference type="FunFam" id="3.40.50.150:FF:000003">
    <property type="entry name" value="Blast:Protein arginine N-methyltransferase 1"/>
    <property type="match status" value="1"/>
</dbReference>